<evidence type="ECO:0000256" key="4">
    <source>
        <dbReference type="ARBA" id="ARBA00022692"/>
    </source>
</evidence>
<dbReference type="InterPro" id="IPR000015">
    <property type="entry name" value="Fimb_usher"/>
</dbReference>
<keyword evidence="7" id="KW-0998">Cell outer membrane</keyword>
<accession>A0A2X3IVZ0</accession>
<dbReference type="GO" id="GO:0009279">
    <property type="term" value="C:cell outer membrane"/>
    <property type="evidence" value="ECO:0007669"/>
    <property type="project" value="UniProtKB-SubCell"/>
</dbReference>
<dbReference type="Gene3D" id="3.10.20.410">
    <property type="match status" value="1"/>
</dbReference>
<sequence>MDDSKLRYFASAWLISITLPADSAERYNAQFVNGIDPLAFNQFVASDGDVMPGTYDVNIYINDLLVDSRPVRFSEDSAHGGLAPCLSAAEYIRYGVKIDDDHQPCFALSQTIRQAEQQLDIANHRLIIHILSNILSTIPVTMFPPCALMKVLTLLSSTTAILPMPIMATGAATSINIFR</sequence>
<keyword evidence="4" id="KW-0812">Transmembrane</keyword>
<dbReference type="Proteomes" id="UP000250675">
    <property type="component" value="Unassembled WGS sequence"/>
</dbReference>
<feature type="domain" description="PapC N-terminal" evidence="8">
    <location>
        <begin position="40"/>
        <end position="133"/>
    </location>
</feature>
<dbReference type="AlphaFoldDB" id="A0A2X3IVZ0"/>
<evidence type="ECO:0000256" key="7">
    <source>
        <dbReference type="ARBA" id="ARBA00023237"/>
    </source>
</evidence>
<dbReference type="GO" id="GO:0009297">
    <property type="term" value="P:pilus assembly"/>
    <property type="evidence" value="ECO:0007669"/>
    <property type="project" value="InterPro"/>
</dbReference>
<comment type="similarity">
    <text evidence="2">Belongs to the fimbrial export usher family.</text>
</comment>
<keyword evidence="3" id="KW-0813">Transport</keyword>
<evidence type="ECO:0000256" key="5">
    <source>
        <dbReference type="ARBA" id="ARBA00022729"/>
    </source>
</evidence>
<evidence type="ECO:0000313" key="10">
    <source>
        <dbReference type="Proteomes" id="UP000250675"/>
    </source>
</evidence>
<dbReference type="SUPFAM" id="SSF141729">
    <property type="entry name" value="FimD N-terminal domain-like"/>
    <property type="match status" value="1"/>
</dbReference>
<protein>
    <submittedName>
        <fullName evidence="9">Type 1 fimbriae anchoring protein FimD</fullName>
    </submittedName>
</protein>
<gene>
    <name evidence="9" type="primary">fimD_8</name>
    <name evidence="9" type="ORF">NCTC9645_04995</name>
</gene>
<name>A0A2X3IVZ0_KLEPN</name>
<organism evidence="9 10">
    <name type="scientific">Klebsiella pneumoniae</name>
    <dbReference type="NCBI Taxonomy" id="573"/>
    <lineage>
        <taxon>Bacteria</taxon>
        <taxon>Pseudomonadati</taxon>
        <taxon>Pseudomonadota</taxon>
        <taxon>Gammaproteobacteria</taxon>
        <taxon>Enterobacterales</taxon>
        <taxon>Enterobacteriaceae</taxon>
        <taxon>Klebsiella/Raoultella group</taxon>
        <taxon>Klebsiella</taxon>
        <taxon>Klebsiella pneumoniae complex</taxon>
    </lineage>
</organism>
<reference evidence="9 10" key="1">
    <citation type="submission" date="2018-06" db="EMBL/GenBank/DDBJ databases">
        <authorList>
            <consortium name="Pathogen Informatics"/>
            <person name="Doyle S."/>
        </authorList>
    </citation>
    <scope>NUCLEOTIDE SEQUENCE [LARGE SCALE GENOMIC DNA]</scope>
    <source>
        <strain evidence="9 10">NCTC9645</strain>
    </source>
</reference>
<dbReference type="PANTHER" id="PTHR30451">
    <property type="entry name" value="OUTER MEMBRANE USHER PROTEIN"/>
    <property type="match status" value="1"/>
</dbReference>
<dbReference type="InterPro" id="IPR037224">
    <property type="entry name" value="PapC_N_sf"/>
</dbReference>
<dbReference type="GO" id="GO:0015473">
    <property type="term" value="F:fimbrial usher porin activity"/>
    <property type="evidence" value="ECO:0007669"/>
    <property type="project" value="InterPro"/>
</dbReference>
<dbReference type="InterPro" id="IPR025885">
    <property type="entry name" value="PapC_N"/>
</dbReference>
<evidence type="ECO:0000256" key="2">
    <source>
        <dbReference type="ARBA" id="ARBA00008064"/>
    </source>
</evidence>
<dbReference type="EMBL" id="UASO01000009">
    <property type="protein sequence ID" value="SQC86895.1"/>
    <property type="molecule type" value="Genomic_DNA"/>
</dbReference>
<dbReference type="PANTHER" id="PTHR30451:SF5">
    <property type="entry name" value="SLR0019 PROTEIN"/>
    <property type="match status" value="1"/>
</dbReference>
<evidence type="ECO:0000256" key="3">
    <source>
        <dbReference type="ARBA" id="ARBA00022448"/>
    </source>
</evidence>
<keyword evidence="5" id="KW-0732">Signal</keyword>
<evidence type="ECO:0000256" key="6">
    <source>
        <dbReference type="ARBA" id="ARBA00023136"/>
    </source>
</evidence>
<evidence type="ECO:0000256" key="1">
    <source>
        <dbReference type="ARBA" id="ARBA00004571"/>
    </source>
</evidence>
<dbReference type="Pfam" id="PF13954">
    <property type="entry name" value="PapC_N"/>
    <property type="match status" value="1"/>
</dbReference>
<keyword evidence="6" id="KW-0472">Membrane</keyword>
<evidence type="ECO:0000259" key="8">
    <source>
        <dbReference type="Pfam" id="PF13954"/>
    </source>
</evidence>
<evidence type="ECO:0000313" key="9">
    <source>
        <dbReference type="EMBL" id="SQC86895.1"/>
    </source>
</evidence>
<comment type="subcellular location">
    <subcellularLocation>
        <location evidence="1">Cell outer membrane</location>
        <topology evidence="1">Multi-pass membrane protein</topology>
    </subcellularLocation>
</comment>
<proteinExistence type="inferred from homology"/>